<feature type="non-terminal residue" evidence="3">
    <location>
        <position position="1"/>
    </location>
</feature>
<dbReference type="AlphaFoldDB" id="A0A812M6S1"/>
<dbReference type="InterPro" id="IPR029071">
    <property type="entry name" value="Ubiquitin-like_domsf"/>
</dbReference>
<dbReference type="Gene3D" id="3.10.20.90">
    <property type="entry name" value="Phosphatidylinositol 3-kinase Catalytic Subunit, Chain A, domain 1"/>
    <property type="match status" value="1"/>
</dbReference>
<name>A0A812M6S1_SYMPI</name>
<dbReference type="SUPFAM" id="SSF48403">
    <property type="entry name" value="Ankyrin repeat"/>
    <property type="match status" value="1"/>
</dbReference>
<evidence type="ECO:0000256" key="1">
    <source>
        <dbReference type="PROSITE-ProRule" id="PRU00023"/>
    </source>
</evidence>
<dbReference type="SUPFAM" id="SSF117892">
    <property type="entry name" value="Band 7/SPFH domain"/>
    <property type="match status" value="1"/>
</dbReference>
<gene>
    <name evidence="3" type="primary">HIR1</name>
    <name evidence="3" type="ORF">SPIL2461_LOCUS5296</name>
</gene>
<dbReference type="PANTHER" id="PTHR43327">
    <property type="entry name" value="STOMATIN-LIKE PROTEIN 2, MITOCHONDRIAL"/>
    <property type="match status" value="1"/>
</dbReference>
<reference evidence="3" key="1">
    <citation type="submission" date="2021-02" db="EMBL/GenBank/DDBJ databases">
        <authorList>
            <person name="Dougan E. K."/>
            <person name="Rhodes N."/>
            <person name="Thang M."/>
            <person name="Chan C."/>
        </authorList>
    </citation>
    <scope>NUCLEOTIDE SEQUENCE</scope>
</reference>
<dbReference type="EMBL" id="CAJNIZ010007416">
    <property type="protein sequence ID" value="CAE7257776.1"/>
    <property type="molecule type" value="Genomic_DNA"/>
</dbReference>
<accession>A0A812M6S1</accession>
<feature type="domain" description="Ubiquitin-like" evidence="2">
    <location>
        <begin position="233"/>
        <end position="288"/>
    </location>
</feature>
<comment type="caution">
    <text evidence="3">The sequence shown here is derived from an EMBL/GenBank/DDBJ whole genome shotgun (WGS) entry which is preliminary data.</text>
</comment>
<keyword evidence="4" id="KW-1185">Reference proteome</keyword>
<dbReference type="Gene3D" id="3.30.479.30">
    <property type="entry name" value="Band 7 domain"/>
    <property type="match status" value="1"/>
</dbReference>
<feature type="repeat" description="ANK" evidence="1">
    <location>
        <begin position="339"/>
        <end position="371"/>
    </location>
</feature>
<proteinExistence type="predicted"/>
<dbReference type="PROSITE" id="PS50053">
    <property type="entry name" value="UBIQUITIN_2"/>
    <property type="match status" value="1"/>
</dbReference>
<dbReference type="CDD" id="cd17039">
    <property type="entry name" value="Ubl_ubiquitin_like"/>
    <property type="match status" value="1"/>
</dbReference>
<dbReference type="Proteomes" id="UP000649617">
    <property type="component" value="Unassembled WGS sequence"/>
</dbReference>
<sequence length="388" mass="42793">CCISFRSITSRTEQNMVNVSTKTKDNVFVHVKVAVQQSVMPEFTELAMYKLDNVHEQIESYVADVVRSFIPQMTLDESFEKKDDISDAVQKKLSTEMANFGFAINKALVTEVSPNSEVVASMNEINKQKRLRDASQMAAEAEKIKVVKAAEAAADAAQLQGEGIARQRRAIIDGLRDSITHGSGEHLSTEKISELLLITQYFETLRDVAANNRYLAYWRLAVEKSMRASEQVLQVRLTSGEVAAAIPVGEVSTVGALKQHLQAVCGVTRFRQRLLHDGTVLADDVGLEGFLDLQLVLLNFITASPAERAELLEASGRGAEAHVERILQRPQDPNRREDEKMGALHLASARGSLGTIRLLLDARADLEDVEQWSGQTALSLAAMFGRVD</sequence>
<keyword evidence="1" id="KW-0040">ANK repeat</keyword>
<dbReference type="InterPro" id="IPR002110">
    <property type="entry name" value="Ankyrin_rpt"/>
</dbReference>
<dbReference type="PANTHER" id="PTHR43327:SF31">
    <property type="entry name" value="HYPERSENSITIVE-INDUCED RESPONSE PROTEIN 2"/>
    <property type="match status" value="1"/>
</dbReference>
<protein>
    <submittedName>
        <fullName evidence="3">HIR1 protein</fullName>
    </submittedName>
</protein>
<dbReference type="Pfam" id="PF12796">
    <property type="entry name" value="Ank_2"/>
    <property type="match status" value="1"/>
</dbReference>
<dbReference type="Gene3D" id="1.25.40.20">
    <property type="entry name" value="Ankyrin repeat-containing domain"/>
    <property type="match status" value="1"/>
</dbReference>
<dbReference type="OrthoDB" id="434619at2759"/>
<dbReference type="InterPro" id="IPR001107">
    <property type="entry name" value="Band_7"/>
</dbReference>
<dbReference type="PROSITE" id="PS50088">
    <property type="entry name" value="ANK_REPEAT"/>
    <property type="match status" value="1"/>
</dbReference>
<dbReference type="InterPro" id="IPR050710">
    <property type="entry name" value="Band7/mec-2_domain"/>
</dbReference>
<evidence type="ECO:0000313" key="4">
    <source>
        <dbReference type="Proteomes" id="UP000649617"/>
    </source>
</evidence>
<feature type="non-terminal residue" evidence="3">
    <location>
        <position position="388"/>
    </location>
</feature>
<evidence type="ECO:0000313" key="3">
    <source>
        <dbReference type="EMBL" id="CAE7257776.1"/>
    </source>
</evidence>
<dbReference type="InterPro" id="IPR036013">
    <property type="entry name" value="Band_7/SPFH_dom_sf"/>
</dbReference>
<organism evidence="3 4">
    <name type="scientific">Symbiodinium pilosum</name>
    <name type="common">Dinoflagellate</name>
    <dbReference type="NCBI Taxonomy" id="2952"/>
    <lineage>
        <taxon>Eukaryota</taxon>
        <taxon>Sar</taxon>
        <taxon>Alveolata</taxon>
        <taxon>Dinophyceae</taxon>
        <taxon>Suessiales</taxon>
        <taxon>Symbiodiniaceae</taxon>
        <taxon>Symbiodinium</taxon>
    </lineage>
</organism>
<dbReference type="Pfam" id="PF01145">
    <property type="entry name" value="Band_7"/>
    <property type="match status" value="1"/>
</dbReference>
<dbReference type="InterPro" id="IPR036770">
    <property type="entry name" value="Ankyrin_rpt-contain_sf"/>
</dbReference>
<dbReference type="InterPro" id="IPR000626">
    <property type="entry name" value="Ubiquitin-like_dom"/>
</dbReference>
<evidence type="ECO:0000259" key="2">
    <source>
        <dbReference type="PROSITE" id="PS50053"/>
    </source>
</evidence>
<dbReference type="SUPFAM" id="SSF54236">
    <property type="entry name" value="Ubiquitin-like"/>
    <property type="match status" value="1"/>
</dbReference>